<dbReference type="AlphaFoldDB" id="A0A8C9H9A5"/>
<feature type="transmembrane region" description="Helical" evidence="1">
    <location>
        <begin position="95"/>
        <end position="117"/>
    </location>
</feature>
<feature type="transmembrane region" description="Helical" evidence="1">
    <location>
        <begin position="142"/>
        <end position="159"/>
    </location>
</feature>
<dbReference type="Proteomes" id="UP000694416">
    <property type="component" value="Unplaced"/>
</dbReference>
<evidence type="ECO:0000313" key="3">
    <source>
        <dbReference type="Proteomes" id="UP000694416"/>
    </source>
</evidence>
<feature type="transmembrane region" description="Helical" evidence="1">
    <location>
        <begin position="30"/>
        <end position="51"/>
    </location>
</feature>
<protein>
    <submittedName>
        <fullName evidence="2">Solute carrier family 66 member 1 like</fullName>
    </submittedName>
</protein>
<accession>A0A8C9H9A5</accession>
<evidence type="ECO:0000313" key="2">
    <source>
        <dbReference type="Ensembl" id="ENSPTEP00000016600.1"/>
    </source>
</evidence>
<dbReference type="GO" id="GO:0015189">
    <property type="term" value="F:L-lysine transmembrane transporter activity"/>
    <property type="evidence" value="ECO:0007669"/>
    <property type="project" value="TreeGrafter"/>
</dbReference>
<keyword evidence="1" id="KW-1133">Transmembrane helix</keyword>
<name>A0A8C9H9A5_9PRIM</name>
<dbReference type="PANTHER" id="PTHR16201:SF42">
    <property type="entry name" value="SOLUTE CARRIER FAMILY 66 MEMBER 1 LIKE"/>
    <property type="match status" value="1"/>
</dbReference>
<reference evidence="2" key="2">
    <citation type="submission" date="2025-09" db="UniProtKB">
        <authorList>
            <consortium name="Ensembl"/>
        </authorList>
    </citation>
    <scope>IDENTIFICATION</scope>
</reference>
<keyword evidence="1" id="KW-0472">Membrane</keyword>
<organism evidence="2 3">
    <name type="scientific">Piliocolobus tephrosceles</name>
    <name type="common">Ugandan red Colobus</name>
    <dbReference type="NCBI Taxonomy" id="591936"/>
    <lineage>
        <taxon>Eukaryota</taxon>
        <taxon>Metazoa</taxon>
        <taxon>Chordata</taxon>
        <taxon>Craniata</taxon>
        <taxon>Vertebrata</taxon>
        <taxon>Euteleostomi</taxon>
        <taxon>Mammalia</taxon>
        <taxon>Eutheria</taxon>
        <taxon>Euarchontoglires</taxon>
        <taxon>Primates</taxon>
        <taxon>Haplorrhini</taxon>
        <taxon>Catarrhini</taxon>
        <taxon>Cercopithecidae</taxon>
        <taxon>Colobinae</taxon>
        <taxon>Piliocolobus</taxon>
    </lineage>
</organism>
<dbReference type="FunFam" id="1.20.1280.290:FF:000009">
    <property type="entry name" value="PQ loop repeat family protein"/>
    <property type="match status" value="1"/>
</dbReference>
<proteinExistence type="predicted"/>
<keyword evidence="3" id="KW-1185">Reference proteome</keyword>
<dbReference type="PANTHER" id="PTHR16201">
    <property type="entry name" value="SEVEN TRANSMEMBRANE PROTEIN 1-RELATED"/>
    <property type="match status" value="1"/>
</dbReference>
<dbReference type="InterPro" id="IPR051415">
    <property type="entry name" value="LAAT-1"/>
</dbReference>
<dbReference type="Gene3D" id="1.20.1280.290">
    <property type="match status" value="1"/>
</dbReference>
<sequence>MNQSIILKRNIHSDIKLHFPRTSNINHPDFNYRITVATVSVLHVFICQLSLSSQLFVAYRNGRVDEAVSLGFLLCWIGGDLTNFKSCYLSNQLPIQILTAIFDMNTDIIILSQFMYYRLKNHKNKMIFQPQLFKDSITREKVRLSLWAVLCLVYIPYSFR</sequence>
<evidence type="ECO:0000256" key="1">
    <source>
        <dbReference type="SAM" id="Phobius"/>
    </source>
</evidence>
<keyword evidence="1" id="KW-0812">Transmembrane</keyword>
<dbReference type="GO" id="GO:0005765">
    <property type="term" value="C:lysosomal membrane"/>
    <property type="evidence" value="ECO:0007669"/>
    <property type="project" value="TreeGrafter"/>
</dbReference>
<dbReference type="Ensembl" id="ENSPTET00000024620.1">
    <property type="protein sequence ID" value="ENSPTEP00000016600.1"/>
    <property type="gene ID" value="ENSPTEG00000018217.1"/>
</dbReference>
<reference evidence="2" key="1">
    <citation type="submission" date="2025-08" db="UniProtKB">
        <authorList>
            <consortium name="Ensembl"/>
        </authorList>
    </citation>
    <scope>IDENTIFICATION</scope>
</reference>